<evidence type="ECO:0000259" key="1">
    <source>
        <dbReference type="Pfam" id="PF05523"/>
    </source>
</evidence>
<dbReference type="Gene3D" id="2.60.120.10">
    <property type="entry name" value="Jelly Rolls"/>
    <property type="match status" value="1"/>
</dbReference>
<dbReference type="Pfam" id="PF05523">
    <property type="entry name" value="FdtA"/>
    <property type="match status" value="1"/>
</dbReference>
<evidence type="ECO:0000313" key="3">
    <source>
        <dbReference type="Proteomes" id="UP000181790"/>
    </source>
</evidence>
<dbReference type="Proteomes" id="UP000181790">
    <property type="component" value="Unassembled WGS sequence"/>
</dbReference>
<feature type="domain" description="Sugar 3,4-ketoisomerase QdtA cupin" evidence="1">
    <location>
        <begin position="3"/>
        <end position="68"/>
    </location>
</feature>
<dbReference type="InterPro" id="IPR008894">
    <property type="entry name" value="QdtA_cupin_dom"/>
</dbReference>
<evidence type="ECO:0000313" key="2">
    <source>
        <dbReference type="EMBL" id="OIN60427.1"/>
    </source>
</evidence>
<keyword evidence="3" id="KW-1185">Reference proteome</keyword>
<gene>
    <name evidence="2" type="ORF">BLX24_06295</name>
</gene>
<name>A0A1S2VNS2_9BACT</name>
<comment type="caution">
    <text evidence="2">The sequence shown here is derived from an EMBL/GenBank/DDBJ whole genome shotgun (WGS) entry which is preliminary data.</text>
</comment>
<protein>
    <recommendedName>
        <fullName evidence="1">Sugar 3,4-ketoisomerase QdtA cupin domain-containing protein</fullName>
    </recommendedName>
</protein>
<proteinExistence type="predicted"/>
<dbReference type="AlphaFoldDB" id="A0A1S2VNS2"/>
<sequence>MGLICVSGSVDVYIQSPQRDYHFTLNTPEKVLLLAPEDWRMMYNFSDDAVLMVMADRSYRETTYYQEMYREVALPKLSAMYA</sequence>
<dbReference type="EMBL" id="MORL01000002">
    <property type="protein sequence ID" value="OIN60427.1"/>
    <property type="molecule type" value="Genomic_DNA"/>
</dbReference>
<accession>A0A1S2VNS2</accession>
<organism evidence="2 3">
    <name type="scientific">Arsenicibacter rosenii</name>
    <dbReference type="NCBI Taxonomy" id="1750698"/>
    <lineage>
        <taxon>Bacteria</taxon>
        <taxon>Pseudomonadati</taxon>
        <taxon>Bacteroidota</taxon>
        <taxon>Cytophagia</taxon>
        <taxon>Cytophagales</taxon>
        <taxon>Spirosomataceae</taxon>
        <taxon>Arsenicibacter</taxon>
    </lineage>
</organism>
<reference evidence="2 3" key="1">
    <citation type="submission" date="2016-10" db="EMBL/GenBank/DDBJ databases">
        <title>Arsenicibacter rosenii gen. nov., sp. nov., an efficient arsenic-methylating bacterium isolated from an arsenic-contaminated paddy soil.</title>
        <authorList>
            <person name="Huang K."/>
        </authorList>
    </citation>
    <scope>NUCLEOTIDE SEQUENCE [LARGE SCALE GENOMIC DNA]</scope>
    <source>
        <strain evidence="2 3">SM-1</strain>
    </source>
</reference>
<dbReference type="InterPro" id="IPR014710">
    <property type="entry name" value="RmlC-like_jellyroll"/>
</dbReference>
<dbReference type="CDD" id="cd20292">
    <property type="entry name" value="cupin_QdtA-like"/>
    <property type="match status" value="1"/>
</dbReference>
<dbReference type="InterPro" id="IPR011051">
    <property type="entry name" value="RmlC_Cupin_sf"/>
</dbReference>
<dbReference type="SUPFAM" id="SSF51182">
    <property type="entry name" value="RmlC-like cupins"/>
    <property type="match status" value="1"/>
</dbReference>